<feature type="chain" id="PRO_5046384266" evidence="1">
    <location>
        <begin position="28"/>
        <end position="508"/>
    </location>
</feature>
<proteinExistence type="predicted"/>
<dbReference type="InterPro" id="IPR039743">
    <property type="entry name" value="6GAL/EXGAL"/>
</dbReference>
<keyword evidence="4" id="KW-1185">Reference proteome</keyword>
<evidence type="ECO:0000259" key="2">
    <source>
        <dbReference type="Pfam" id="PF14587"/>
    </source>
</evidence>
<dbReference type="PANTHER" id="PTHR42767:SF1">
    <property type="entry name" value="ENDO-BETA-1,6-GALACTANASE-LIKE DOMAIN-CONTAINING PROTEIN"/>
    <property type="match status" value="1"/>
</dbReference>
<dbReference type="SUPFAM" id="SSF51445">
    <property type="entry name" value="(Trans)glycosidases"/>
    <property type="match status" value="1"/>
</dbReference>
<dbReference type="Gene3D" id="3.20.20.80">
    <property type="entry name" value="Glycosidases"/>
    <property type="match status" value="1"/>
</dbReference>
<keyword evidence="1" id="KW-0732">Signal</keyword>
<accession>A0ABS0GTV8</accession>
<dbReference type="InterPro" id="IPR006311">
    <property type="entry name" value="TAT_signal"/>
</dbReference>
<name>A0ABS0GTV8_9ACTN</name>
<feature type="domain" description="Endo-beta-1,6-galactanase-like" evidence="2">
    <location>
        <begin position="30"/>
        <end position="264"/>
    </location>
</feature>
<comment type="caution">
    <text evidence="3">The sequence shown here is derived from an EMBL/GenBank/DDBJ whole genome shotgun (WGS) entry which is preliminary data.</text>
</comment>
<evidence type="ECO:0000256" key="1">
    <source>
        <dbReference type="SAM" id="SignalP"/>
    </source>
</evidence>
<dbReference type="RefSeq" id="WP_196201264.1">
    <property type="nucleotide sequence ID" value="NZ_JADPUN010000128.1"/>
</dbReference>
<organism evidence="3 4">
    <name type="scientific">Plantactinospora alkalitolerans</name>
    <dbReference type="NCBI Taxonomy" id="2789879"/>
    <lineage>
        <taxon>Bacteria</taxon>
        <taxon>Bacillati</taxon>
        <taxon>Actinomycetota</taxon>
        <taxon>Actinomycetes</taxon>
        <taxon>Micromonosporales</taxon>
        <taxon>Micromonosporaceae</taxon>
        <taxon>Plantactinospora</taxon>
    </lineage>
</organism>
<sequence length="508" mass="56014">MVTRRHLIGGVAAASVGGVLLGGPAYADYTTTVDPLRSYGPWEGWGASLSWWANVFGDNDTLADLFYTRDTVSYGGRSYPGLGLNIVRYNLGACTSRTIGTPPVSMVASPNIPRYKQIDGYWLDWASTDPASASWNWRADANQRQMMSKARDRGADVFELFSVSPLWWMCVNHNPSGAADGGNNLQSWNYRQHAIYLATVAKYAQDNWAVDFSSVAAFNEPAAPWWRADGPQEGCHLDPGVQQQVLRYLRTELDSRGLDRTEIAASDESTYAMATTTWNSFPPATRSLVGRVDVHGYEYGNTGGPRGELYRAVHADRRRLWQSEYGEGWNHGLYLAYNLSLDLRYLHPTAWCYWQPVDGLTWGLVEAGYPDPTSVTGTLGAVSNKYFVLAQYTRHIRPGMVIIDSGDQATVAAYDASAGRLVLVTVCGDSPQRITYDLSRFAAIGGSADGMVRRWTTDADPNGTIGRQYVAGTDLRRSAHRFVVDIPAHTVETFEVDGFHSRAAGSPR</sequence>
<dbReference type="Pfam" id="PF14587">
    <property type="entry name" value="Glyco_hydr_30_2"/>
    <property type="match status" value="1"/>
</dbReference>
<dbReference type="InterPro" id="IPR017853">
    <property type="entry name" value="GH"/>
</dbReference>
<protein>
    <submittedName>
        <fullName evidence="3">Beta-1,6-galactanase</fullName>
    </submittedName>
</protein>
<evidence type="ECO:0000313" key="4">
    <source>
        <dbReference type="Proteomes" id="UP000638560"/>
    </source>
</evidence>
<reference evidence="3 4" key="1">
    <citation type="submission" date="2020-11" db="EMBL/GenBank/DDBJ databases">
        <title>A novel isolate from a Black sea contaminated sediment with potential to produce alkanes: Plantactinospora alkalitolerans sp. nov.</title>
        <authorList>
            <person name="Carro L."/>
            <person name="Veyisoglu A."/>
            <person name="Guven K."/>
            <person name="Schumann P."/>
            <person name="Klenk H.-P."/>
            <person name="Sahin N."/>
        </authorList>
    </citation>
    <scope>NUCLEOTIDE SEQUENCE [LARGE SCALE GENOMIC DNA]</scope>
    <source>
        <strain evidence="3 4">S1510</strain>
    </source>
</reference>
<feature type="signal peptide" evidence="1">
    <location>
        <begin position="1"/>
        <end position="27"/>
    </location>
</feature>
<dbReference type="PANTHER" id="PTHR42767">
    <property type="entry name" value="ENDO-BETA-1,6-GALACTANASE"/>
    <property type="match status" value="1"/>
</dbReference>
<dbReference type="Proteomes" id="UP000638560">
    <property type="component" value="Unassembled WGS sequence"/>
</dbReference>
<dbReference type="EMBL" id="JADPUN010000128">
    <property type="protein sequence ID" value="MBF9129634.1"/>
    <property type="molecule type" value="Genomic_DNA"/>
</dbReference>
<evidence type="ECO:0000313" key="3">
    <source>
        <dbReference type="EMBL" id="MBF9129634.1"/>
    </source>
</evidence>
<dbReference type="InterPro" id="IPR039514">
    <property type="entry name" value="6GAL-like"/>
</dbReference>
<dbReference type="PROSITE" id="PS51318">
    <property type="entry name" value="TAT"/>
    <property type="match status" value="1"/>
</dbReference>
<gene>
    <name evidence="3" type="ORF">I0C86_11765</name>
</gene>